<comment type="subcellular location">
    <subcellularLocation>
        <location evidence="2">Cell membrane</location>
        <topology evidence="2">Single-pass type II membrane protein</topology>
    </subcellularLocation>
    <subcellularLocation>
        <location evidence="7">Membrane</location>
        <topology evidence="7">Single-pass type II membrane protein</topology>
    </subcellularLocation>
</comment>
<dbReference type="InterPro" id="IPR019533">
    <property type="entry name" value="Peptidase_S26"/>
</dbReference>
<dbReference type="GO" id="GO:0006465">
    <property type="term" value="P:signal peptide processing"/>
    <property type="evidence" value="ECO:0007669"/>
    <property type="project" value="InterPro"/>
</dbReference>
<dbReference type="RefSeq" id="WP_203815754.1">
    <property type="nucleotide sequence ID" value="NZ_BAAABP010000050.1"/>
</dbReference>
<evidence type="ECO:0000313" key="9">
    <source>
        <dbReference type="EMBL" id="GIE09133.1"/>
    </source>
</evidence>
<gene>
    <name evidence="9" type="ORF">Afe05nite_09730</name>
</gene>
<dbReference type="InterPro" id="IPR036286">
    <property type="entry name" value="LexA/Signal_pep-like_sf"/>
</dbReference>
<keyword evidence="7" id="KW-0812">Transmembrane</keyword>
<dbReference type="InterPro" id="IPR000223">
    <property type="entry name" value="Pept_S26A_signal_pept_1"/>
</dbReference>
<evidence type="ECO:0000313" key="10">
    <source>
        <dbReference type="Proteomes" id="UP000598174"/>
    </source>
</evidence>
<feature type="transmembrane region" description="Helical" evidence="7">
    <location>
        <begin position="20"/>
        <end position="41"/>
    </location>
</feature>
<evidence type="ECO:0000256" key="3">
    <source>
        <dbReference type="ARBA" id="ARBA00009370"/>
    </source>
</evidence>
<dbReference type="Proteomes" id="UP000598174">
    <property type="component" value="Unassembled WGS sequence"/>
</dbReference>
<dbReference type="CDD" id="cd06530">
    <property type="entry name" value="S26_SPase_I"/>
    <property type="match status" value="1"/>
</dbReference>
<protein>
    <recommendedName>
        <fullName evidence="4 7">Signal peptidase I</fullName>
        <ecNumber evidence="4 7">3.4.21.89</ecNumber>
    </recommendedName>
</protein>
<name>A0A919IXJ4_9ACTN</name>
<dbReference type="GO" id="GO:0009003">
    <property type="term" value="F:signal peptidase activity"/>
    <property type="evidence" value="ECO:0007669"/>
    <property type="project" value="UniProtKB-EC"/>
</dbReference>
<dbReference type="NCBIfam" id="TIGR02227">
    <property type="entry name" value="sigpep_I_bact"/>
    <property type="match status" value="1"/>
</dbReference>
<reference evidence="9" key="1">
    <citation type="submission" date="2021-01" db="EMBL/GenBank/DDBJ databases">
        <title>Whole genome shotgun sequence of Actinoplanes ferrugineus NBRC 15555.</title>
        <authorList>
            <person name="Komaki H."/>
            <person name="Tamura T."/>
        </authorList>
    </citation>
    <scope>NUCLEOTIDE SEQUENCE</scope>
    <source>
        <strain evidence="9">NBRC 15555</strain>
    </source>
</reference>
<comment type="catalytic activity">
    <reaction evidence="1 7">
        <text>Cleavage of hydrophobic, N-terminal signal or leader sequences from secreted and periplasmic proteins.</text>
        <dbReference type="EC" id="3.4.21.89"/>
    </reaction>
</comment>
<feature type="domain" description="Peptidase S26" evidence="8">
    <location>
        <begin position="17"/>
        <end position="191"/>
    </location>
</feature>
<comment type="similarity">
    <text evidence="3 7">Belongs to the peptidase S26 family.</text>
</comment>
<keyword evidence="7" id="KW-0645">Protease</keyword>
<accession>A0A919IXJ4</accession>
<dbReference type="PROSITE" id="PS00761">
    <property type="entry name" value="SPASE_I_3"/>
    <property type="match status" value="1"/>
</dbReference>
<dbReference type="SUPFAM" id="SSF51306">
    <property type="entry name" value="LexA/Signal peptidase"/>
    <property type="match status" value="1"/>
</dbReference>
<keyword evidence="7" id="KW-0472">Membrane</keyword>
<dbReference type="PANTHER" id="PTHR43390:SF1">
    <property type="entry name" value="CHLOROPLAST PROCESSING PEPTIDASE"/>
    <property type="match status" value="1"/>
</dbReference>
<evidence type="ECO:0000259" key="8">
    <source>
        <dbReference type="Pfam" id="PF10502"/>
    </source>
</evidence>
<keyword evidence="10" id="KW-1185">Reference proteome</keyword>
<dbReference type="Pfam" id="PF10502">
    <property type="entry name" value="Peptidase_S26"/>
    <property type="match status" value="1"/>
</dbReference>
<sequence>MIDEQTEKRRGSFWRELPILLGVAILVAVLVRAFVLQTFYIPSPSMEHTLNVLDRVLVNKLVYDFRDPRRGEIIVFKAPDDWQSGAEGEDFIKRIIGTPGDHIICCDAQERLMINGKSLDEPYIYKDADGNQDPAADRKFDITVPANRLWVMGDHRSASGDSLEHYEETNDIQEATIPEDSVIGRAFTVFWPVKRATWLSVPDGFDNIPNASPAK</sequence>
<organism evidence="9 10">
    <name type="scientific">Paractinoplanes ferrugineus</name>
    <dbReference type="NCBI Taxonomy" id="113564"/>
    <lineage>
        <taxon>Bacteria</taxon>
        <taxon>Bacillati</taxon>
        <taxon>Actinomycetota</taxon>
        <taxon>Actinomycetes</taxon>
        <taxon>Micromonosporales</taxon>
        <taxon>Micromonosporaceae</taxon>
        <taxon>Paractinoplanes</taxon>
    </lineage>
</organism>
<dbReference type="EC" id="3.4.21.89" evidence="4 7"/>
<evidence type="ECO:0000256" key="5">
    <source>
        <dbReference type="ARBA" id="ARBA00022801"/>
    </source>
</evidence>
<dbReference type="PRINTS" id="PR00727">
    <property type="entry name" value="LEADERPTASE"/>
</dbReference>
<dbReference type="Gene3D" id="2.10.109.10">
    <property type="entry name" value="Umud Fragment, subunit A"/>
    <property type="match status" value="1"/>
</dbReference>
<comment type="caution">
    <text evidence="9">The sequence shown here is derived from an EMBL/GenBank/DDBJ whole genome shotgun (WGS) entry which is preliminary data.</text>
</comment>
<proteinExistence type="inferred from homology"/>
<evidence type="ECO:0000256" key="2">
    <source>
        <dbReference type="ARBA" id="ARBA00004401"/>
    </source>
</evidence>
<dbReference type="GO" id="GO:0004252">
    <property type="term" value="F:serine-type endopeptidase activity"/>
    <property type="evidence" value="ECO:0007669"/>
    <property type="project" value="InterPro"/>
</dbReference>
<dbReference type="PANTHER" id="PTHR43390">
    <property type="entry name" value="SIGNAL PEPTIDASE I"/>
    <property type="match status" value="1"/>
</dbReference>
<evidence type="ECO:0000256" key="4">
    <source>
        <dbReference type="ARBA" id="ARBA00013208"/>
    </source>
</evidence>
<feature type="active site" evidence="6">
    <location>
        <position position="45"/>
    </location>
</feature>
<evidence type="ECO:0000256" key="7">
    <source>
        <dbReference type="RuleBase" id="RU362042"/>
    </source>
</evidence>
<keyword evidence="7" id="KW-1133">Transmembrane helix</keyword>
<dbReference type="InterPro" id="IPR019758">
    <property type="entry name" value="Pept_S26A_signal_pept_1_CS"/>
</dbReference>
<dbReference type="EMBL" id="BOMM01000005">
    <property type="protein sequence ID" value="GIE09133.1"/>
    <property type="molecule type" value="Genomic_DNA"/>
</dbReference>
<evidence type="ECO:0000256" key="6">
    <source>
        <dbReference type="PIRSR" id="PIRSR600223-1"/>
    </source>
</evidence>
<feature type="active site" evidence="6">
    <location>
        <position position="93"/>
    </location>
</feature>
<evidence type="ECO:0000256" key="1">
    <source>
        <dbReference type="ARBA" id="ARBA00000677"/>
    </source>
</evidence>
<dbReference type="GO" id="GO:0005886">
    <property type="term" value="C:plasma membrane"/>
    <property type="evidence" value="ECO:0007669"/>
    <property type="project" value="UniProtKB-SubCell"/>
</dbReference>
<dbReference type="AlphaFoldDB" id="A0A919IXJ4"/>
<keyword evidence="5 7" id="KW-0378">Hydrolase</keyword>